<dbReference type="Proteomes" id="UP000075755">
    <property type="component" value="Plasmid pAA03"/>
</dbReference>
<dbReference type="KEGG" id="aak:AA2016_6482"/>
<dbReference type="InterPro" id="IPR025375">
    <property type="entry name" value="DUF4365"/>
</dbReference>
<gene>
    <name evidence="2" type="ORF">AA2016_6482</name>
</gene>
<dbReference type="EMBL" id="CP015008">
    <property type="protein sequence ID" value="AMS45377.1"/>
    <property type="molecule type" value="Genomic_DNA"/>
</dbReference>
<accession>A0AAC9ATT4</accession>
<name>A0AAC9ATT4_AMIAI</name>
<evidence type="ECO:0000313" key="2">
    <source>
        <dbReference type="EMBL" id="AMS45377.1"/>
    </source>
</evidence>
<proteinExistence type="predicted"/>
<keyword evidence="2" id="KW-0614">Plasmid</keyword>
<evidence type="ECO:0000259" key="1">
    <source>
        <dbReference type="Pfam" id="PF14280"/>
    </source>
</evidence>
<geneLocation type="plasmid" evidence="2 3">
    <name>pAA03</name>
</geneLocation>
<evidence type="ECO:0000313" key="3">
    <source>
        <dbReference type="Proteomes" id="UP000075755"/>
    </source>
</evidence>
<sequence length="446" mass="50605">MFYRVCMSKTLTPNQLLGEIGEAAVRLRFLTMGFQFDARSRLEAGIDGIAEVMDKGRPLARMIAVQVKATDSRRYASEDIDGFNYLLRSGDLAYWRGSNLPIIIVLYRKSDETFYWQEVQGGVGSDERRLHFDKKQDVLDREAVDKLAALTVPKAGFGYYVPPLGGGEEALVNMLPVTLPAEMYVASTPHTAKKAAGILLDREEPARFDWVIKGGSFWSFHDPRTSPCKHIVDLDQVEAIETDHFAFHEDEDERYNFSFLLRKALDHQVRADLNWNKDRKIFYFKAFAPNKPRSFSYEASKKKAATEVVNVAESKADKTRVAFVRHHAFVPRFESLYDEWFLVINPTYFFTTNGFIPHSHPDALLAGKKRLDNSASLRGQVVMWHRFLAKAQREDGGLFAQATSEPCLEFGEPPTIALATRVPEDVWGSQKKVADVEGDQELMNFG</sequence>
<protein>
    <recommendedName>
        <fullName evidence="1">DUF4365 domain-containing protein</fullName>
    </recommendedName>
</protein>
<dbReference type="AlphaFoldDB" id="A0AAC9ATT4"/>
<reference evidence="2 3" key="1">
    <citation type="submission" date="2016-03" db="EMBL/GenBank/DDBJ databases">
        <title>Complete genome of Aminobacter aminovorans KCTC 2477.</title>
        <authorList>
            <person name="Kim K.M."/>
        </authorList>
    </citation>
    <scope>NUCLEOTIDE SEQUENCE [LARGE SCALE GENOMIC DNA]</scope>
    <source>
        <strain evidence="2 3">KCTC 2477</strain>
        <plasmid evidence="2 3">pAA03</plasmid>
    </source>
</reference>
<feature type="domain" description="DUF4365" evidence="1">
    <location>
        <begin position="19"/>
        <end position="149"/>
    </location>
</feature>
<dbReference type="Pfam" id="PF14280">
    <property type="entry name" value="DUF4365"/>
    <property type="match status" value="1"/>
</dbReference>
<organism evidence="2 3">
    <name type="scientific">Aminobacter aminovorans</name>
    <name type="common">Chelatobacter heintzii</name>
    <dbReference type="NCBI Taxonomy" id="83263"/>
    <lineage>
        <taxon>Bacteria</taxon>
        <taxon>Pseudomonadati</taxon>
        <taxon>Pseudomonadota</taxon>
        <taxon>Alphaproteobacteria</taxon>
        <taxon>Hyphomicrobiales</taxon>
        <taxon>Phyllobacteriaceae</taxon>
        <taxon>Aminobacter</taxon>
    </lineage>
</organism>